<gene>
    <name evidence="2" type="ORF">KSW38_14700</name>
</gene>
<feature type="transmembrane region" description="Helical" evidence="1">
    <location>
        <begin position="52"/>
        <end position="73"/>
    </location>
</feature>
<reference evidence="2 3" key="1">
    <citation type="submission" date="2021-06" db="EMBL/GenBank/DDBJ databases">
        <authorList>
            <person name="Jeong J.W."/>
        </authorList>
    </citation>
    <scope>NUCLEOTIDE SEQUENCE [LARGE SCALE GENOMIC DNA]</scope>
    <source>
        <strain evidence="2 3">MMS21-TAE1-1</strain>
    </source>
</reference>
<evidence type="ECO:0008006" key="4">
    <source>
        <dbReference type="Google" id="ProtNLM"/>
    </source>
</evidence>
<keyword evidence="1" id="KW-0812">Transmembrane</keyword>
<keyword evidence="1" id="KW-0472">Membrane</keyword>
<dbReference type="RefSeq" id="WP_216925669.1">
    <property type="nucleotide sequence ID" value="NZ_JAHOPC010000009.1"/>
</dbReference>
<keyword evidence="3" id="KW-1185">Reference proteome</keyword>
<dbReference type="EMBL" id="JAHOPC010000009">
    <property type="protein sequence ID" value="MBU8867538.1"/>
    <property type="molecule type" value="Genomic_DNA"/>
</dbReference>
<evidence type="ECO:0000313" key="3">
    <source>
        <dbReference type="Proteomes" id="UP000824166"/>
    </source>
</evidence>
<dbReference type="Proteomes" id="UP000824166">
    <property type="component" value="Unassembled WGS sequence"/>
</dbReference>
<evidence type="ECO:0000256" key="1">
    <source>
        <dbReference type="SAM" id="Phobius"/>
    </source>
</evidence>
<keyword evidence="1" id="KW-1133">Transmembrane helix</keyword>
<organism evidence="2 3">
    <name type="scientific">Paenarthrobacter aromaticivorans</name>
    <dbReference type="NCBI Taxonomy" id="2849150"/>
    <lineage>
        <taxon>Bacteria</taxon>
        <taxon>Bacillati</taxon>
        <taxon>Actinomycetota</taxon>
        <taxon>Actinomycetes</taxon>
        <taxon>Micrococcales</taxon>
        <taxon>Micrococcaceae</taxon>
        <taxon>Paenarthrobacter</taxon>
    </lineage>
</organism>
<name>A0ABS6I746_9MICC</name>
<evidence type="ECO:0000313" key="2">
    <source>
        <dbReference type="EMBL" id="MBU8867538.1"/>
    </source>
</evidence>
<sequence>MGDSFLAIVGAFLILSGSVLYLIRNVMARFGVDGWAWLPEGNQFKTYEHQLAWSKVAAGIVATTGLVFLGVLLRPR</sequence>
<protein>
    <recommendedName>
        <fullName evidence="4">Integral membrane protein</fullName>
    </recommendedName>
</protein>
<accession>A0ABS6I746</accession>
<comment type="caution">
    <text evidence="2">The sequence shown here is derived from an EMBL/GenBank/DDBJ whole genome shotgun (WGS) entry which is preliminary data.</text>
</comment>
<proteinExistence type="predicted"/>